<protein>
    <submittedName>
        <fullName evidence="1">Uncharacterized protein</fullName>
    </submittedName>
</protein>
<dbReference type="AlphaFoldDB" id="A0A4Y2PYQ2"/>
<comment type="caution">
    <text evidence="1">The sequence shown here is derived from an EMBL/GenBank/DDBJ whole genome shotgun (WGS) entry which is preliminary data.</text>
</comment>
<evidence type="ECO:0000313" key="2">
    <source>
        <dbReference type="Proteomes" id="UP000499080"/>
    </source>
</evidence>
<name>A0A4Y2PYQ2_ARAVE</name>
<dbReference type="EMBL" id="BGPR01012493">
    <property type="protein sequence ID" value="GBN56304.1"/>
    <property type="molecule type" value="Genomic_DNA"/>
</dbReference>
<sequence length="167" mass="19030">MPYQALFYRSLPEPKVIFFHWQGIETKINLVAPRRQTVLRNTPTGPATPCARPRDLQIANKGSYDSSDWMSRFLRKKGRFCPDTSKGASQLCRQIAKMVVKFDKFDAKVAKFVAKIRISGKRLYSFVTIWNMSLHSAWQHAVGCELTGRVVFCPVSLTLDELISCVD</sequence>
<reference evidence="1 2" key="1">
    <citation type="journal article" date="2019" name="Sci. Rep.">
        <title>Orb-weaving spider Araneus ventricosus genome elucidates the spidroin gene catalogue.</title>
        <authorList>
            <person name="Kono N."/>
            <person name="Nakamura H."/>
            <person name="Ohtoshi R."/>
            <person name="Moran D.A.P."/>
            <person name="Shinohara A."/>
            <person name="Yoshida Y."/>
            <person name="Fujiwara M."/>
            <person name="Mori M."/>
            <person name="Tomita M."/>
            <person name="Arakawa K."/>
        </authorList>
    </citation>
    <scope>NUCLEOTIDE SEQUENCE [LARGE SCALE GENOMIC DNA]</scope>
</reference>
<dbReference type="Proteomes" id="UP000499080">
    <property type="component" value="Unassembled WGS sequence"/>
</dbReference>
<gene>
    <name evidence="1" type="ORF">AVEN_117554_1</name>
</gene>
<proteinExistence type="predicted"/>
<keyword evidence="2" id="KW-1185">Reference proteome</keyword>
<evidence type="ECO:0000313" key="1">
    <source>
        <dbReference type="EMBL" id="GBN56304.1"/>
    </source>
</evidence>
<accession>A0A4Y2PYQ2</accession>
<organism evidence="1 2">
    <name type="scientific">Araneus ventricosus</name>
    <name type="common">Orbweaver spider</name>
    <name type="synonym">Epeira ventricosa</name>
    <dbReference type="NCBI Taxonomy" id="182803"/>
    <lineage>
        <taxon>Eukaryota</taxon>
        <taxon>Metazoa</taxon>
        <taxon>Ecdysozoa</taxon>
        <taxon>Arthropoda</taxon>
        <taxon>Chelicerata</taxon>
        <taxon>Arachnida</taxon>
        <taxon>Araneae</taxon>
        <taxon>Araneomorphae</taxon>
        <taxon>Entelegynae</taxon>
        <taxon>Araneoidea</taxon>
        <taxon>Araneidae</taxon>
        <taxon>Araneus</taxon>
    </lineage>
</organism>